<proteinExistence type="predicted"/>
<evidence type="ECO:0000313" key="2">
    <source>
        <dbReference type="EMBL" id="OQE21414.1"/>
    </source>
</evidence>
<dbReference type="AlphaFoldDB" id="A0A1V6T5Z0"/>
<dbReference type="OrthoDB" id="5230873at2759"/>
<comment type="caution">
    <text evidence="2">The sequence shown here is derived from an EMBL/GenBank/DDBJ whole genome shotgun (WGS) entry which is preliminary data.</text>
</comment>
<sequence>MISIIFAVVAIFAVAYAHPMEKRQANGPSSLYAYGKGIDGLPIFYADVQAQIGDLSLSNATNKFAVSLTFGDNQNIWVAHPNATTTTTTESDIFTTARVASDTNLLGLSDTGLMACPVVFTTPSGQGGNNTVATNTTVPAPQTNVWTLYGKYVVCSQDDVNFYDQPTRQDGWYILLWSATSDAALQNVPVTLRAIGPVSG</sequence>
<evidence type="ECO:0000313" key="3">
    <source>
        <dbReference type="Proteomes" id="UP000191342"/>
    </source>
</evidence>
<dbReference type="Proteomes" id="UP000191342">
    <property type="component" value="Unassembled WGS sequence"/>
</dbReference>
<evidence type="ECO:0000256" key="1">
    <source>
        <dbReference type="SAM" id="SignalP"/>
    </source>
</evidence>
<reference evidence="3" key="1">
    <citation type="journal article" date="2017" name="Nat. Microbiol.">
        <title>Global analysis of biosynthetic gene clusters reveals vast potential of secondary metabolite production in Penicillium species.</title>
        <authorList>
            <person name="Nielsen J.C."/>
            <person name="Grijseels S."/>
            <person name="Prigent S."/>
            <person name="Ji B."/>
            <person name="Dainat J."/>
            <person name="Nielsen K.F."/>
            <person name="Frisvad J.C."/>
            <person name="Workman M."/>
            <person name="Nielsen J."/>
        </authorList>
    </citation>
    <scope>NUCLEOTIDE SEQUENCE [LARGE SCALE GENOMIC DNA]</scope>
    <source>
        <strain evidence="3">IBT 14082</strain>
    </source>
</reference>
<keyword evidence="3" id="KW-1185">Reference proteome</keyword>
<evidence type="ECO:0008006" key="4">
    <source>
        <dbReference type="Google" id="ProtNLM"/>
    </source>
</evidence>
<gene>
    <name evidence="2" type="ORF">PENFLA_c014G02151</name>
</gene>
<name>A0A1V6T5Z0_9EURO</name>
<accession>A0A1V6T5Z0</accession>
<protein>
    <recommendedName>
        <fullName evidence="4">Ubiquitin 3 binding protein But2 C-terminal domain-containing protein</fullName>
    </recommendedName>
</protein>
<keyword evidence="1" id="KW-0732">Signal</keyword>
<feature type="signal peptide" evidence="1">
    <location>
        <begin position="1"/>
        <end position="17"/>
    </location>
</feature>
<dbReference type="EMBL" id="MLQL01000014">
    <property type="protein sequence ID" value="OQE21414.1"/>
    <property type="molecule type" value="Genomic_DNA"/>
</dbReference>
<feature type="chain" id="PRO_5012754283" description="Ubiquitin 3 binding protein But2 C-terminal domain-containing protein" evidence="1">
    <location>
        <begin position="18"/>
        <end position="200"/>
    </location>
</feature>
<organism evidence="2 3">
    <name type="scientific">Penicillium flavigenum</name>
    <dbReference type="NCBI Taxonomy" id="254877"/>
    <lineage>
        <taxon>Eukaryota</taxon>
        <taxon>Fungi</taxon>
        <taxon>Dikarya</taxon>
        <taxon>Ascomycota</taxon>
        <taxon>Pezizomycotina</taxon>
        <taxon>Eurotiomycetes</taxon>
        <taxon>Eurotiomycetidae</taxon>
        <taxon>Eurotiales</taxon>
        <taxon>Aspergillaceae</taxon>
        <taxon>Penicillium</taxon>
    </lineage>
</organism>